<accession>A0ABR1CPE0</accession>
<evidence type="ECO:0000259" key="4">
    <source>
        <dbReference type="PROSITE" id="PS51670"/>
    </source>
</evidence>
<comment type="caution">
    <text evidence="5">The sequence shown here is derived from an EMBL/GenBank/DDBJ whole genome shotgun (WGS) entry which is preliminary data.</text>
</comment>
<keyword evidence="3" id="KW-1015">Disulfide bond</keyword>
<keyword evidence="1" id="KW-0479">Metal-binding</keyword>
<dbReference type="InterPro" id="IPR003582">
    <property type="entry name" value="ShKT_dom"/>
</dbReference>
<dbReference type="PROSITE" id="PS00497">
    <property type="entry name" value="TYROSINASE_1"/>
    <property type="match status" value="1"/>
</dbReference>
<evidence type="ECO:0000256" key="2">
    <source>
        <dbReference type="ARBA" id="ARBA00023008"/>
    </source>
</evidence>
<dbReference type="InterPro" id="IPR050316">
    <property type="entry name" value="Tyrosinase/Hemocyanin"/>
</dbReference>
<dbReference type="Gene3D" id="1.10.1280.10">
    <property type="entry name" value="Di-copper center containing domain from catechol oxidase"/>
    <property type="match status" value="1"/>
</dbReference>
<dbReference type="Proteomes" id="UP001303046">
    <property type="component" value="Unassembled WGS sequence"/>
</dbReference>
<protein>
    <recommendedName>
        <fullName evidence="4">ShKT domain-containing protein</fullName>
    </recommendedName>
</protein>
<sequence length="559" mass="63520">MSFLNGAVLPLGYTYNPDGASFSRVHFSKKEAMRILDGLLWIGILLGALRLSESTDDCDDAPDESVKSTCRQIEKWDKNTRNITVAPVPSARKSTERKHTKTVYECMDTSCLCNFYGRGLFHQCRFNKVVRKEYRVMSDDERNRYHKALWTIKNNGRYDQLTQVHSQYTLSPGAHSGPGFLPWHREFLKRLEFVIREVDPTVALPYWDSTLDSSIPDPSKSVLWSDELMGSQDSDGQMRRGAFKGWYTSDHTRYFKRNIGAKGQLLIGSVVSNLINGGTLRDILSFTARSQYCSERAGWGALEYIHGGPHVYTGGDMEYIPISTNDPLFFNHHCMIDLIWEQWRQKHQTERERETSYPPDNEACSSSAHYGNVQMVPFYPFTNRDGLSNKYTGNLYEYAPRPTCSQSKPNGCGSKYLFCDFSHGTPRCASKIMLGGRCDGYNSNEQQCYGGVCHNGYCTKKSPEPKPTTPPRVNETCFNENQCCEPWAQRGECRNNPSYMTSKCKASCGICTPTTYSLSNSFGKCVNLYRDCRAMFLRDAEALLEEWVFSLFAPAAIKD</sequence>
<dbReference type="PANTHER" id="PTHR11474">
    <property type="entry name" value="TYROSINASE FAMILY MEMBER"/>
    <property type="match status" value="1"/>
</dbReference>
<feature type="disulfide bond" evidence="3">
    <location>
        <begin position="477"/>
        <end position="511"/>
    </location>
</feature>
<evidence type="ECO:0000256" key="1">
    <source>
        <dbReference type="ARBA" id="ARBA00022723"/>
    </source>
</evidence>
<dbReference type="PROSITE" id="PS00498">
    <property type="entry name" value="TYROSINASE_2"/>
    <property type="match status" value="1"/>
</dbReference>
<evidence type="ECO:0000256" key="3">
    <source>
        <dbReference type="PROSITE-ProRule" id="PRU01005"/>
    </source>
</evidence>
<dbReference type="Pfam" id="PF01549">
    <property type="entry name" value="ShK"/>
    <property type="match status" value="1"/>
</dbReference>
<keyword evidence="6" id="KW-1185">Reference proteome</keyword>
<evidence type="ECO:0000313" key="5">
    <source>
        <dbReference type="EMBL" id="KAK6739568.1"/>
    </source>
</evidence>
<gene>
    <name evidence="5" type="primary">Necator_chrIII.g8974</name>
    <name evidence="5" type="ORF">RB195_008209</name>
</gene>
<dbReference type="InterPro" id="IPR008922">
    <property type="entry name" value="Di-copper_centre_dom_sf"/>
</dbReference>
<name>A0ABR1CPE0_NECAM</name>
<dbReference type="InterPro" id="IPR002227">
    <property type="entry name" value="Tyrosinase_Cu-bd"/>
</dbReference>
<dbReference type="PRINTS" id="PR00092">
    <property type="entry name" value="TYROSINASE"/>
</dbReference>
<organism evidence="5 6">
    <name type="scientific">Necator americanus</name>
    <name type="common">Human hookworm</name>
    <dbReference type="NCBI Taxonomy" id="51031"/>
    <lineage>
        <taxon>Eukaryota</taxon>
        <taxon>Metazoa</taxon>
        <taxon>Ecdysozoa</taxon>
        <taxon>Nematoda</taxon>
        <taxon>Chromadorea</taxon>
        <taxon>Rhabditida</taxon>
        <taxon>Rhabditina</taxon>
        <taxon>Rhabditomorpha</taxon>
        <taxon>Strongyloidea</taxon>
        <taxon>Ancylostomatidae</taxon>
        <taxon>Bunostominae</taxon>
        <taxon>Necator</taxon>
    </lineage>
</organism>
<feature type="domain" description="ShKT" evidence="4">
    <location>
        <begin position="477"/>
        <end position="511"/>
    </location>
</feature>
<dbReference type="Pfam" id="PF00264">
    <property type="entry name" value="Tyrosinase"/>
    <property type="match status" value="1"/>
</dbReference>
<dbReference type="SUPFAM" id="SSF48056">
    <property type="entry name" value="Di-copper centre-containing domain"/>
    <property type="match status" value="1"/>
</dbReference>
<dbReference type="PROSITE" id="PS51670">
    <property type="entry name" value="SHKT"/>
    <property type="match status" value="1"/>
</dbReference>
<dbReference type="PANTHER" id="PTHR11474:SF126">
    <property type="entry name" value="TYROSINASE-LIKE PROTEIN TYR-1-RELATED"/>
    <property type="match status" value="1"/>
</dbReference>
<proteinExistence type="predicted"/>
<evidence type="ECO:0000313" key="6">
    <source>
        <dbReference type="Proteomes" id="UP001303046"/>
    </source>
</evidence>
<reference evidence="5 6" key="1">
    <citation type="submission" date="2023-08" db="EMBL/GenBank/DDBJ databases">
        <title>A Necator americanus chromosomal reference genome.</title>
        <authorList>
            <person name="Ilik V."/>
            <person name="Petrzelkova K.J."/>
            <person name="Pardy F."/>
            <person name="Fuh T."/>
            <person name="Niatou-Singa F.S."/>
            <person name="Gouil Q."/>
            <person name="Baker L."/>
            <person name="Ritchie M.E."/>
            <person name="Jex A.R."/>
            <person name="Gazzola D."/>
            <person name="Li H."/>
            <person name="Toshio Fujiwara R."/>
            <person name="Zhan B."/>
            <person name="Aroian R.V."/>
            <person name="Pafco B."/>
            <person name="Schwarz E.M."/>
        </authorList>
    </citation>
    <scope>NUCLEOTIDE SEQUENCE [LARGE SCALE GENOMIC DNA]</scope>
    <source>
        <strain evidence="5 6">Aroian</strain>
        <tissue evidence="5">Whole animal</tissue>
    </source>
</reference>
<dbReference type="EMBL" id="JAVFWL010000003">
    <property type="protein sequence ID" value="KAK6739568.1"/>
    <property type="molecule type" value="Genomic_DNA"/>
</dbReference>
<keyword evidence="2" id="KW-0186">Copper</keyword>
<comment type="caution">
    <text evidence="3">Lacks conserved residue(s) required for the propagation of feature annotation.</text>
</comment>
<dbReference type="SMART" id="SM00254">
    <property type="entry name" value="ShKT"/>
    <property type="match status" value="1"/>
</dbReference>